<name>A0A8B7XKW4_ACAPL</name>
<evidence type="ECO:0000256" key="7">
    <source>
        <dbReference type="SAM" id="MobiDB-lite"/>
    </source>
</evidence>
<sequence length="315" mass="34515">MSQEEEDDEPLPAQSSHCTTCTESEASDDVCEASDMTHRGATSLLTGRKRRRRTIIAADQLMKMEELYKQEQWPGREKKESLAREIGMSTHFVNIWFQNKRSRMKKLAQEEEELEFLRKARSPGSKVDPVHGSSTGTKPIAIAPKPPFGKTVPSNQSPIAAIRIPQVGPCLVLGQNISMNGGASPISSSQVTGSPVHPSPTIKIQNGTSSSTKNSGFEVLMMATATPSSPVLFQPQPMAVNAQLTQLPMQAPTRPLNFFKCLVSMMAVEEGGLLKRGNPEFDVAVNAALYGLRMANGNVLTYRKNRGLFIHNDQH</sequence>
<feature type="compositionally biased region" description="Polar residues" evidence="7">
    <location>
        <begin position="13"/>
        <end position="24"/>
    </location>
</feature>
<dbReference type="AlphaFoldDB" id="A0A8B7XKW4"/>
<dbReference type="GO" id="GO:0000981">
    <property type="term" value="F:DNA-binding transcription factor activity, RNA polymerase II-specific"/>
    <property type="evidence" value="ECO:0007669"/>
    <property type="project" value="InterPro"/>
</dbReference>
<feature type="region of interest" description="Disordered" evidence="7">
    <location>
        <begin position="123"/>
        <end position="146"/>
    </location>
</feature>
<evidence type="ECO:0000259" key="8">
    <source>
        <dbReference type="PROSITE" id="PS50071"/>
    </source>
</evidence>
<dbReference type="PANTHER" id="PTHR24208">
    <property type="entry name" value="LIM/HOMEOBOX PROTEIN LHX"/>
    <property type="match status" value="1"/>
</dbReference>
<feature type="region of interest" description="Disordered" evidence="7">
    <location>
        <begin position="1"/>
        <end position="34"/>
    </location>
</feature>
<protein>
    <submittedName>
        <fullName evidence="10">Protein gooseberry-like isoform X1</fullName>
    </submittedName>
</protein>
<dbReference type="Gene3D" id="1.10.10.60">
    <property type="entry name" value="Homeodomain-like"/>
    <property type="match status" value="1"/>
</dbReference>
<dbReference type="CDD" id="cd00086">
    <property type="entry name" value="homeodomain"/>
    <property type="match status" value="1"/>
</dbReference>
<keyword evidence="3 5" id="KW-0371">Homeobox</keyword>
<dbReference type="InterPro" id="IPR009057">
    <property type="entry name" value="Homeodomain-like_sf"/>
</dbReference>
<dbReference type="SMART" id="SM00389">
    <property type="entry name" value="HOX"/>
    <property type="match status" value="1"/>
</dbReference>
<evidence type="ECO:0000256" key="4">
    <source>
        <dbReference type="ARBA" id="ARBA00023242"/>
    </source>
</evidence>
<accession>A0A8B7XKW4</accession>
<evidence type="ECO:0000256" key="2">
    <source>
        <dbReference type="ARBA" id="ARBA00023125"/>
    </source>
</evidence>
<dbReference type="GO" id="GO:0005634">
    <property type="term" value="C:nucleus"/>
    <property type="evidence" value="ECO:0007669"/>
    <property type="project" value="UniProtKB-SubCell"/>
</dbReference>
<evidence type="ECO:0000256" key="6">
    <source>
        <dbReference type="RuleBase" id="RU000682"/>
    </source>
</evidence>
<feature type="region of interest" description="Disordered" evidence="7">
    <location>
        <begin position="185"/>
        <end position="210"/>
    </location>
</feature>
<dbReference type="RefSeq" id="XP_022081448.1">
    <property type="nucleotide sequence ID" value="XM_022225756.1"/>
</dbReference>
<dbReference type="OrthoDB" id="6159439at2759"/>
<dbReference type="PROSITE" id="PS00027">
    <property type="entry name" value="HOMEOBOX_1"/>
    <property type="match status" value="1"/>
</dbReference>
<comment type="subcellular location">
    <subcellularLocation>
        <location evidence="1 5 6">Nucleus</location>
    </subcellularLocation>
</comment>
<dbReference type="GO" id="GO:0000977">
    <property type="term" value="F:RNA polymerase II transcription regulatory region sequence-specific DNA binding"/>
    <property type="evidence" value="ECO:0007669"/>
    <property type="project" value="TreeGrafter"/>
</dbReference>
<dbReference type="InterPro" id="IPR050453">
    <property type="entry name" value="LIM_Homeobox_TF"/>
</dbReference>
<evidence type="ECO:0000313" key="10">
    <source>
        <dbReference type="RefSeq" id="XP_022081448.1"/>
    </source>
</evidence>
<dbReference type="Pfam" id="PF00046">
    <property type="entry name" value="Homeodomain"/>
    <property type="match status" value="1"/>
</dbReference>
<gene>
    <name evidence="10" type="primary">LOC110974250</name>
</gene>
<dbReference type="SUPFAM" id="SSF46689">
    <property type="entry name" value="Homeodomain-like"/>
    <property type="match status" value="1"/>
</dbReference>
<keyword evidence="9" id="KW-1185">Reference proteome</keyword>
<feature type="DNA-binding region" description="Homeobox" evidence="5">
    <location>
        <begin position="49"/>
        <end position="108"/>
    </location>
</feature>
<feature type="domain" description="Homeobox" evidence="8">
    <location>
        <begin position="47"/>
        <end position="107"/>
    </location>
</feature>
<evidence type="ECO:0000256" key="1">
    <source>
        <dbReference type="ARBA" id="ARBA00004123"/>
    </source>
</evidence>
<dbReference type="KEGG" id="aplc:110974250"/>
<evidence type="ECO:0000256" key="3">
    <source>
        <dbReference type="ARBA" id="ARBA00023155"/>
    </source>
</evidence>
<dbReference type="PANTHER" id="PTHR24208:SF166">
    <property type="entry name" value="LIM HOMEOBOX TRANSCRIPTION FACTOR 1 ALPHA, ISOFORM B"/>
    <property type="match status" value="1"/>
</dbReference>
<dbReference type="InterPro" id="IPR001356">
    <property type="entry name" value="HD"/>
</dbReference>
<proteinExistence type="predicted"/>
<feature type="compositionally biased region" description="Acidic residues" evidence="7">
    <location>
        <begin position="1"/>
        <end position="10"/>
    </location>
</feature>
<dbReference type="GeneID" id="110974250"/>
<dbReference type="InterPro" id="IPR017970">
    <property type="entry name" value="Homeobox_CS"/>
</dbReference>
<evidence type="ECO:0000256" key="5">
    <source>
        <dbReference type="PROSITE-ProRule" id="PRU00108"/>
    </source>
</evidence>
<reference evidence="10" key="1">
    <citation type="submission" date="2025-08" db="UniProtKB">
        <authorList>
            <consortium name="RefSeq"/>
        </authorList>
    </citation>
    <scope>IDENTIFICATION</scope>
</reference>
<keyword evidence="4 5" id="KW-0539">Nucleus</keyword>
<organism evidence="9 10">
    <name type="scientific">Acanthaster planci</name>
    <name type="common">Crown-of-thorns starfish</name>
    <dbReference type="NCBI Taxonomy" id="133434"/>
    <lineage>
        <taxon>Eukaryota</taxon>
        <taxon>Metazoa</taxon>
        <taxon>Echinodermata</taxon>
        <taxon>Eleutherozoa</taxon>
        <taxon>Asterozoa</taxon>
        <taxon>Asteroidea</taxon>
        <taxon>Valvatacea</taxon>
        <taxon>Valvatida</taxon>
        <taxon>Acanthasteridae</taxon>
        <taxon>Acanthaster</taxon>
    </lineage>
</organism>
<evidence type="ECO:0000313" key="9">
    <source>
        <dbReference type="Proteomes" id="UP000694845"/>
    </source>
</evidence>
<dbReference type="PROSITE" id="PS50071">
    <property type="entry name" value="HOMEOBOX_2"/>
    <property type="match status" value="1"/>
</dbReference>
<keyword evidence="2 5" id="KW-0238">DNA-binding</keyword>
<dbReference type="Proteomes" id="UP000694845">
    <property type="component" value="Unplaced"/>
</dbReference>